<dbReference type="AlphaFoldDB" id="A0A3Q0HJB9"/>
<organism evidence="4 5">
    <name type="scientific">Alligator sinensis</name>
    <name type="common">Chinese alligator</name>
    <dbReference type="NCBI Taxonomy" id="38654"/>
    <lineage>
        <taxon>Eukaryota</taxon>
        <taxon>Metazoa</taxon>
        <taxon>Chordata</taxon>
        <taxon>Craniata</taxon>
        <taxon>Vertebrata</taxon>
        <taxon>Euteleostomi</taxon>
        <taxon>Archelosauria</taxon>
        <taxon>Archosauria</taxon>
        <taxon>Crocodylia</taxon>
        <taxon>Alligatoridae</taxon>
        <taxon>Alligatorinae</taxon>
        <taxon>Alligator</taxon>
    </lineage>
</organism>
<reference evidence="5" key="1">
    <citation type="submission" date="2025-08" db="UniProtKB">
        <authorList>
            <consortium name="RefSeq"/>
        </authorList>
    </citation>
    <scope>IDENTIFICATION</scope>
</reference>
<evidence type="ECO:0000256" key="2">
    <source>
        <dbReference type="SAM" id="SignalP"/>
    </source>
</evidence>
<keyword evidence="2" id="KW-0732">Signal</keyword>
<keyword evidence="4" id="KW-1185">Reference proteome</keyword>
<feature type="chain" id="PRO_5017962621" evidence="2">
    <location>
        <begin position="19"/>
        <end position="218"/>
    </location>
</feature>
<feature type="signal peptide" evidence="2">
    <location>
        <begin position="1"/>
        <end position="18"/>
    </location>
</feature>
<evidence type="ECO:0000313" key="4">
    <source>
        <dbReference type="Proteomes" id="UP000189705"/>
    </source>
</evidence>
<dbReference type="RefSeq" id="XP_025070563.1">
    <property type="nucleotide sequence ID" value="XM_025214778.1"/>
</dbReference>
<accession>A0A3Q0HJB9</accession>
<evidence type="ECO:0000256" key="1">
    <source>
        <dbReference type="SAM" id="Coils"/>
    </source>
</evidence>
<dbReference type="InterPro" id="IPR016187">
    <property type="entry name" value="CTDL_fold"/>
</dbReference>
<dbReference type="SMART" id="SM00034">
    <property type="entry name" value="CLECT"/>
    <property type="match status" value="1"/>
</dbReference>
<dbReference type="SUPFAM" id="SSF56436">
    <property type="entry name" value="C-type lectin-like"/>
    <property type="match status" value="1"/>
</dbReference>
<dbReference type="Pfam" id="PF00059">
    <property type="entry name" value="Lectin_C"/>
    <property type="match status" value="1"/>
</dbReference>
<keyword evidence="1" id="KW-0175">Coiled coil</keyword>
<dbReference type="Proteomes" id="UP000189705">
    <property type="component" value="Unplaced"/>
</dbReference>
<name>A0A3Q0HJB9_ALLSI</name>
<sequence>MLLLFLLSVTVAFQVVSSQRVFLLVTTPMSWATANDYCKSHYEGLADILSLEDLNAVVLTATQTAWIGLHYNRVIRGLSWSNGAIYESPSWMPNVGTFLFGSGICGTMLSLVILPSSCNKQLPFICSYYLSGTDTPSIANTGSTATTQLLPFSGTASAPAGSSSDADFGYVVLKMDFVSAALVDLEAMKQQLLNEVEELLMGSFSKGTFQLQWVSYEQ</sequence>
<dbReference type="GeneID" id="112551793"/>
<proteinExistence type="predicted"/>
<dbReference type="Gene3D" id="3.10.100.10">
    <property type="entry name" value="Mannose-Binding Protein A, subunit A"/>
    <property type="match status" value="1"/>
</dbReference>
<dbReference type="PANTHER" id="PTHR45784:SF5">
    <property type="entry name" value="C-TYPE LECTIN DOMAIN FAMILY 20 MEMBER A-RELATED"/>
    <property type="match status" value="1"/>
</dbReference>
<feature type="coiled-coil region" evidence="1">
    <location>
        <begin position="175"/>
        <end position="202"/>
    </location>
</feature>
<dbReference type="PANTHER" id="PTHR45784">
    <property type="entry name" value="C-TYPE LECTIN DOMAIN FAMILY 20 MEMBER A-RELATED"/>
    <property type="match status" value="1"/>
</dbReference>
<dbReference type="InterPro" id="IPR001304">
    <property type="entry name" value="C-type_lectin-like"/>
</dbReference>
<dbReference type="PROSITE" id="PS50041">
    <property type="entry name" value="C_TYPE_LECTIN_2"/>
    <property type="match status" value="1"/>
</dbReference>
<dbReference type="InParanoid" id="A0A3Q0HJB9"/>
<evidence type="ECO:0000259" key="3">
    <source>
        <dbReference type="PROSITE" id="PS50041"/>
    </source>
</evidence>
<dbReference type="InterPro" id="IPR016186">
    <property type="entry name" value="C-type_lectin-like/link_sf"/>
</dbReference>
<protein>
    <submittedName>
        <fullName evidence="5">C-type lectin domain family 20 member A</fullName>
    </submittedName>
</protein>
<evidence type="ECO:0000313" key="5">
    <source>
        <dbReference type="RefSeq" id="XP_025070563.1"/>
    </source>
</evidence>
<dbReference type="KEGG" id="asn:112551793"/>
<feature type="domain" description="C-type lectin" evidence="3">
    <location>
        <begin position="17"/>
        <end position="127"/>
    </location>
</feature>
<gene>
    <name evidence="5" type="primary">LOC112551793</name>
</gene>